<proteinExistence type="predicted"/>
<gene>
    <name evidence="2" type="ORF">Plil01_000758800</name>
</gene>
<feature type="compositionally biased region" description="Basic and acidic residues" evidence="1">
    <location>
        <begin position="1"/>
        <end position="18"/>
    </location>
</feature>
<keyword evidence="3" id="KW-1185">Reference proteome</keyword>
<protein>
    <submittedName>
        <fullName evidence="2">Unnamed protein product</fullName>
    </submittedName>
</protein>
<reference evidence="2" key="1">
    <citation type="submission" date="2023-04" db="EMBL/GenBank/DDBJ databases">
        <title>Phytophthora lilii NBRC 32176.</title>
        <authorList>
            <person name="Ichikawa N."/>
            <person name="Sato H."/>
            <person name="Tonouchi N."/>
        </authorList>
    </citation>
    <scope>NUCLEOTIDE SEQUENCE</scope>
    <source>
        <strain evidence="2">NBRC 32176</strain>
    </source>
</reference>
<comment type="caution">
    <text evidence="2">The sequence shown here is derived from an EMBL/GenBank/DDBJ whole genome shotgun (WGS) entry which is preliminary data.</text>
</comment>
<sequence>MDHRGSVEEMPRIVEQRCDSSASLGRTESSSNVHRGPDRLRVLEERLDQVQADMQTTHRMLRDLSSLVHRQLQVQWGLVVVGACALFSNVLVMVDHHVSEQEPEPQ</sequence>
<accession>A0A9W6TTR0</accession>
<feature type="compositionally biased region" description="Polar residues" evidence="1">
    <location>
        <begin position="19"/>
        <end position="33"/>
    </location>
</feature>
<feature type="region of interest" description="Disordered" evidence="1">
    <location>
        <begin position="1"/>
        <end position="37"/>
    </location>
</feature>
<name>A0A9W6TTR0_9STRA</name>
<dbReference type="OrthoDB" id="10490517at2759"/>
<evidence type="ECO:0000313" key="2">
    <source>
        <dbReference type="EMBL" id="GMF19772.1"/>
    </source>
</evidence>
<evidence type="ECO:0000313" key="3">
    <source>
        <dbReference type="Proteomes" id="UP001165083"/>
    </source>
</evidence>
<dbReference type="AlphaFoldDB" id="A0A9W6TTR0"/>
<evidence type="ECO:0000256" key="1">
    <source>
        <dbReference type="SAM" id="MobiDB-lite"/>
    </source>
</evidence>
<dbReference type="EMBL" id="BSXW01000355">
    <property type="protein sequence ID" value="GMF19772.1"/>
    <property type="molecule type" value="Genomic_DNA"/>
</dbReference>
<organism evidence="2 3">
    <name type="scientific">Phytophthora lilii</name>
    <dbReference type="NCBI Taxonomy" id="2077276"/>
    <lineage>
        <taxon>Eukaryota</taxon>
        <taxon>Sar</taxon>
        <taxon>Stramenopiles</taxon>
        <taxon>Oomycota</taxon>
        <taxon>Peronosporomycetes</taxon>
        <taxon>Peronosporales</taxon>
        <taxon>Peronosporaceae</taxon>
        <taxon>Phytophthora</taxon>
    </lineage>
</organism>
<dbReference type="Proteomes" id="UP001165083">
    <property type="component" value="Unassembled WGS sequence"/>
</dbReference>